<sequence>MARGGRTNIKGFKKVASLKIRVAVSNQKKHDILRHIADRGLASAVDTYFPSLKGDKRKQKNRQLLRWMPHKAAIAKRLKARDLTTEICLDEGLFAASRSWRKRFLDANRLSLRRRARHGQVTPDDARVVAEQFRKKVQEIIIEHNITEIYNADQTAMSYEHLTTHTIDTTGSRTVWVRSCGKDKRRMTVLLLAASSGKRHAPFVLFKQPPSRIPATEAFNHREQLGFGRTVWRSVKPMQEASGIEIYCNTKGWWNSKLALQWLEHHFAHCDSIDEEVLLIWDEFSGHWTEEVREYAASINVLLFCVPGGYTSVCQPADIAWMRPYKLRLREQWIKDIQEQFREHREGESQEADVTAFSPHSAFAS</sequence>
<dbReference type="Pfam" id="PF03184">
    <property type="entry name" value="DDE_1"/>
    <property type="match status" value="1"/>
</dbReference>
<feature type="domain" description="DDE-1" evidence="2">
    <location>
        <begin position="184"/>
        <end position="346"/>
    </location>
</feature>
<feature type="region of interest" description="Disordered" evidence="1">
    <location>
        <begin position="345"/>
        <end position="365"/>
    </location>
</feature>
<reference evidence="4" key="1">
    <citation type="submission" date="2018-10" db="EMBL/GenBank/DDBJ databases">
        <title>Effector identification in a new, highly contiguous assembly of the strawberry crown rot pathogen Phytophthora cactorum.</title>
        <authorList>
            <person name="Armitage A.D."/>
            <person name="Nellist C.F."/>
            <person name="Bates H."/>
            <person name="Vickerstaff R.J."/>
            <person name="Harrison R.J."/>
        </authorList>
    </citation>
    <scope>NUCLEOTIDE SEQUENCE</scope>
    <source>
        <strain evidence="3">15-7</strain>
        <strain evidence="4">4040</strain>
    </source>
</reference>
<proteinExistence type="predicted"/>
<dbReference type="EMBL" id="RCMK01000001">
    <property type="protein sequence ID" value="KAG2955977.1"/>
    <property type="molecule type" value="Genomic_DNA"/>
</dbReference>
<comment type="caution">
    <text evidence="4">The sequence shown here is derived from an EMBL/GenBank/DDBJ whole genome shotgun (WGS) entry which is preliminary data.</text>
</comment>
<dbReference type="InterPro" id="IPR004875">
    <property type="entry name" value="DDE_SF_endonuclease_dom"/>
</dbReference>
<dbReference type="PANTHER" id="PTHR19303:SF57">
    <property type="entry name" value="HTH CENPB-TYPE DOMAIN-CONTAINING PROTEIN"/>
    <property type="match status" value="1"/>
</dbReference>
<accession>A0A8T1EQL5</accession>
<name>A0A8T1EQL5_9STRA</name>
<dbReference type="EMBL" id="RCMG01000005">
    <property type="protein sequence ID" value="KAG2869052.1"/>
    <property type="molecule type" value="Genomic_DNA"/>
</dbReference>
<evidence type="ECO:0000313" key="5">
    <source>
        <dbReference type="Proteomes" id="UP000736787"/>
    </source>
</evidence>
<dbReference type="Proteomes" id="UP000736787">
    <property type="component" value="Unassembled WGS sequence"/>
</dbReference>
<dbReference type="PANTHER" id="PTHR19303">
    <property type="entry name" value="TRANSPOSON"/>
    <property type="match status" value="1"/>
</dbReference>
<organism evidence="4 5">
    <name type="scientific">Phytophthora cactorum</name>
    <dbReference type="NCBI Taxonomy" id="29920"/>
    <lineage>
        <taxon>Eukaryota</taxon>
        <taxon>Sar</taxon>
        <taxon>Stramenopiles</taxon>
        <taxon>Oomycota</taxon>
        <taxon>Peronosporomycetes</taxon>
        <taxon>Peronosporales</taxon>
        <taxon>Peronosporaceae</taxon>
        <taxon>Phytophthora</taxon>
    </lineage>
</organism>
<gene>
    <name evidence="3" type="ORF">PC113_g556</name>
    <name evidence="4" type="ORF">PC117_g110</name>
</gene>
<evidence type="ECO:0000313" key="3">
    <source>
        <dbReference type="EMBL" id="KAG2869052.1"/>
    </source>
</evidence>
<evidence type="ECO:0000313" key="4">
    <source>
        <dbReference type="EMBL" id="KAG2955977.1"/>
    </source>
</evidence>
<protein>
    <recommendedName>
        <fullName evidence="2">DDE-1 domain-containing protein</fullName>
    </recommendedName>
</protein>
<dbReference type="Proteomes" id="UP000735874">
    <property type="component" value="Unassembled WGS sequence"/>
</dbReference>
<dbReference type="VEuPathDB" id="FungiDB:PC110_g18752"/>
<dbReference type="GO" id="GO:0005634">
    <property type="term" value="C:nucleus"/>
    <property type="evidence" value="ECO:0007669"/>
    <property type="project" value="TreeGrafter"/>
</dbReference>
<dbReference type="InterPro" id="IPR050863">
    <property type="entry name" value="CenT-Element_Derived"/>
</dbReference>
<evidence type="ECO:0000259" key="2">
    <source>
        <dbReference type="Pfam" id="PF03184"/>
    </source>
</evidence>
<dbReference type="AlphaFoldDB" id="A0A8T1EQL5"/>
<dbReference type="VEuPathDB" id="FungiDB:PC110_g23709"/>
<dbReference type="GO" id="GO:0003677">
    <property type="term" value="F:DNA binding"/>
    <property type="evidence" value="ECO:0007669"/>
    <property type="project" value="TreeGrafter"/>
</dbReference>
<evidence type="ECO:0000256" key="1">
    <source>
        <dbReference type="SAM" id="MobiDB-lite"/>
    </source>
</evidence>